<dbReference type="Proteomes" id="UP000887565">
    <property type="component" value="Unplaced"/>
</dbReference>
<feature type="coiled-coil region" evidence="1">
    <location>
        <begin position="1132"/>
        <end position="1464"/>
    </location>
</feature>
<protein>
    <submittedName>
        <fullName evidence="4">Uncharacterized protein</fullName>
    </submittedName>
</protein>
<dbReference type="OMA" id="ERELVLW"/>
<feature type="coiled-coil region" evidence="1">
    <location>
        <begin position="319"/>
        <end position="394"/>
    </location>
</feature>
<feature type="compositionally biased region" description="Polar residues" evidence="2">
    <location>
        <begin position="120"/>
        <end position="138"/>
    </location>
</feature>
<evidence type="ECO:0000256" key="1">
    <source>
        <dbReference type="SAM" id="Coils"/>
    </source>
</evidence>
<feature type="compositionally biased region" description="Low complexity" evidence="2">
    <location>
        <begin position="215"/>
        <end position="231"/>
    </location>
</feature>
<evidence type="ECO:0000256" key="2">
    <source>
        <dbReference type="SAM" id="MobiDB-lite"/>
    </source>
</evidence>
<feature type="compositionally biased region" description="Basic and acidic residues" evidence="2">
    <location>
        <begin position="139"/>
        <end position="151"/>
    </location>
</feature>
<evidence type="ECO:0000313" key="3">
    <source>
        <dbReference type="Proteomes" id="UP000887565"/>
    </source>
</evidence>
<feature type="compositionally biased region" description="Polar residues" evidence="2">
    <location>
        <begin position="232"/>
        <end position="255"/>
    </location>
</feature>
<reference evidence="4" key="1">
    <citation type="submission" date="2022-11" db="UniProtKB">
        <authorList>
            <consortium name="WormBaseParasite"/>
        </authorList>
    </citation>
    <scope>IDENTIFICATION</scope>
</reference>
<feature type="compositionally biased region" description="Low complexity" evidence="2">
    <location>
        <begin position="646"/>
        <end position="669"/>
    </location>
</feature>
<sequence length="1488" mass="170809">MKNRNLDCMSFLKFCPQFLGTNASGIMSSISSTRNDDQCSGFEPQNWRRDRCKKCFRLKEQHTRSRSGSENIGSKMKKLIPPSSGSKSLDFGQPPDSKIATSLAASSSWRQKFQAKSSSSGKCCEAENNQTSDEISVQKSKENGTTEKGEPEIPYTTKKIGGNAIAGFDHDKNSETPPPTLARKTRLVILKAEVSVDGNPVADEISVETSIGSDSPSARSPCAATASTTATIRQKSPDTQSFKSFDGSVASSSEYLSARSVPIGSRSRTSSSESVASTLMVKNDCDDVDRVSLTGSDLLQSEDEDDDERSLTPTTGGNGAILRRKLRSLRVKLKTLERKCSDLKKENERYKKASALVSPSAHPAQNLETLQTELVKSDALCENYQLENERLRNELFLTATPKASGGHSSMDMSSLQSNNNLENASLREKLSAAEQLCEEEEEIDEFRDLQRELEQTAKNCRILQFKLRKAERRNDQTEADRQHLQEKIREILNNNGAPLDAVVDSPRLRELESELRIAKEVSVRLHNELEAMDEKRCKLEDENFCFRERIRELEAREKIIDISRPKTEQQKKYNHDGTEIVGRLPPTSNSEVQLLRNLQDALERETDLRDQLKFAEHDIKMARKSVSDLETENECLMRQLSKISSTKSLSSAMTNDSSSSQQQSQNGGDDQTKKGGKNAGRPTMKRSLSEGHAQIELELAEQEAQVLRAKLEKMERDKENLVSKISLLEKEAGKLGGRTQFSDEELRTMVPDTYYKQKIRMLEEEVEEWKTKLETMQKAEADQDSLDRSKFQKPMSATTTLSSHAGSGTNVLKDADLKFKHDILERDVSVLRQRLVSLELENERISNDNRRLMTKKNIPIKKVEKVATNGGAEMGNAQEPLSLQDKVSKMEAEARRFLNRITDLEKEKDQLSKELERRKKLENIKRGRKNLSSGDNDDNLDEQKVTCLELQDKVKELMRENDTIKSDLKNAQQRAGNNETQLAEYKQIIGMSDDQKLITMATKVEVLTNQLKEVQARYETFHRSMTVDRDPSIPHSEKYEDILKHRIESLEKELSVQKANAKAPWRSDFRDYLCSQLEQLESTLRNSKLKQDTSPIAEKVKDIYDTVKSIDTENDPKSAGRVMRGSDSEIIIRQLKGQLDQSLLEKSNAIQECERATARLLQTEERWNKELEKLRESYENQMKDLKYYLEESEKIKEEKSCLLLEKTASLSEKTKRLNECESKIQRLEQDLKQKHKDLQDKLDAEKKRAKEFETKYQKLESLYETDRQKLNSEKEKFKTDLSEIKKRYEETQMDFEKLKVTYERKENGWASEKIEYEKRLSKLIDDAKEIEVKAAKKAQEMSSAENQKLLASLEELKQLMDSENKKWSEEMQDSKSRLEFTIKENETLSKDIVRLKKELETATSQIKDQKQQLEETRRVRDETKEEMQRWQQTWTKERAELAHKMRQEEKVQQAEQQALHLKYESKIKIIEDSNKRVQTQFSYRNMDT</sequence>
<evidence type="ECO:0000313" key="4">
    <source>
        <dbReference type="WBParaSite" id="nRc.2.0.1.t47203-RA"/>
    </source>
</evidence>
<dbReference type="WBParaSite" id="nRc.2.0.1.t47203-RA">
    <property type="protein sequence ID" value="nRc.2.0.1.t47203-RA"/>
    <property type="gene ID" value="nRc.2.0.1.g47203"/>
</dbReference>
<proteinExistence type="predicted"/>
<dbReference type="PANTHER" id="PTHR15742:SF5">
    <property type="entry name" value="GIRDIN"/>
    <property type="match status" value="1"/>
</dbReference>
<feature type="region of interest" description="Disordered" evidence="2">
    <location>
        <begin position="63"/>
        <end position="97"/>
    </location>
</feature>
<feature type="coiled-coil region" evidence="1">
    <location>
        <begin position="595"/>
        <end position="646"/>
    </location>
</feature>
<name>A0A915L9W6_ROMCU</name>
<keyword evidence="3" id="KW-1185">Reference proteome</keyword>
<keyword evidence="1" id="KW-0175">Coiled coil</keyword>
<feature type="compositionally biased region" description="Low complexity" evidence="2">
    <location>
        <begin position="260"/>
        <end position="276"/>
    </location>
</feature>
<feature type="coiled-coil region" evidence="1">
    <location>
        <begin position="821"/>
        <end position="855"/>
    </location>
</feature>
<feature type="coiled-coil region" evidence="1">
    <location>
        <begin position="887"/>
        <end position="988"/>
    </location>
</feature>
<dbReference type="PANTHER" id="PTHR15742">
    <property type="entry name" value="GIRDIN"/>
    <property type="match status" value="1"/>
</dbReference>
<feature type="coiled-coil region" evidence="1">
    <location>
        <begin position="685"/>
        <end position="731"/>
    </location>
</feature>
<feature type="coiled-coil region" evidence="1">
    <location>
        <begin position="423"/>
        <end position="528"/>
    </location>
</feature>
<accession>A0A915L9W6</accession>
<feature type="region of interest" description="Disordered" evidence="2">
    <location>
        <begin position="120"/>
        <end position="158"/>
    </location>
</feature>
<dbReference type="InterPro" id="IPR049885">
    <property type="entry name" value="MTCL1-3"/>
</dbReference>
<organism evidence="3 4">
    <name type="scientific">Romanomermis culicivorax</name>
    <name type="common">Nematode worm</name>
    <dbReference type="NCBI Taxonomy" id="13658"/>
    <lineage>
        <taxon>Eukaryota</taxon>
        <taxon>Metazoa</taxon>
        <taxon>Ecdysozoa</taxon>
        <taxon>Nematoda</taxon>
        <taxon>Enoplea</taxon>
        <taxon>Dorylaimia</taxon>
        <taxon>Mermithida</taxon>
        <taxon>Mermithoidea</taxon>
        <taxon>Mermithidae</taxon>
        <taxon>Romanomermis</taxon>
    </lineage>
</organism>
<feature type="region of interest" description="Disordered" evidence="2">
    <location>
        <begin position="295"/>
        <end position="319"/>
    </location>
</feature>
<feature type="region of interest" description="Disordered" evidence="2">
    <location>
        <begin position="646"/>
        <end position="685"/>
    </location>
</feature>
<feature type="region of interest" description="Disordered" evidence="2">
    <location>
        <begin position="208"/>
        <end position="276"/>
    </location>
</feature>